<evidence type="ECO:0000313" key="2">
    <source>
        <dbReference type="Proteomes" id="UP000031443"/>
    </source>
</evidence>
<sequence length="211" mass="23579">MAGAAGGVEQFTGRVEQFTGQLEQLGGQLVEWSSLQNGWSGSQDGWWSRAIRGTADGAERSGAPWTGGAVGFGPCKVPRNPPISTQVERFNDLSEQQCLDQNDFLSLTDANNRLGRHKLTYVDLIMSVSTLQTSSQRRKAMSALQSYVGFIRNRSWRIEQCDATQAAMLEAMERSNLQLLATVTHHLDMVERHFWAQETSTDWLDRIVMQL</sequence>
<protein>
    <submittedName>
        <fullName evidence="1">Uncharacterized protein</fullName>
    </submittedName>
</protein>
<name>M7C7Y3_CHEMY</name>
<reference evidence="2" key="1">
    <citation type="journal article" date="2013" name="Nat. Genet.">
        <title>The draft genomes of soft-shell turtle and green sea turtle yield insights into the development and evolution of the turtle-specific body plan.</title>
        <authorList>
            <person name="Wang Z."/>
            <person name="Pascual-Anaya J."/>
            <person name="Zadissa A."/>
            <person name="Li W."/>
            <person name="Niimura Y."/>
            <person name="Huang Z."/>
            <person name="Li C."/>
            <person name="White S."/>
            <person name="Xiong Z."/>
            <person name="Fang D."/>
            <person name="Wang B."/>
            <person name="Ming Y."/>
            <person name="Chen Y."/>
            <person name="Zheng Y."/>
            <person name="Kuraku S."/>
            <person name="Pignatelli M."/>
            <person name="Herrero J."/>
            <person name="Beal K."/>
            <person name="Nozawa M."/>
            <person name="Li Q."/>
            <person name="Wang J."/>
            <person name="Zhang H."/>
            <person name="Yu L."/>
            <person name="Shigenobu S."/>
            <person name="Wang J."/>
            <person name="Liu J."/>
            <person name="Flicek P."/>
            <person name="Searle S."/>
            <person name="Wang J."/>
            <person name="Kuratani S."/>
            <person name="Yin Y."/>
            <person name="Aken B."/>
            <person name="Zhang G."/>
            <person name="Irie N."/>
        </authorList>
    </citation>
    <scope>NUCLEOTIDE SEQUENCE [LARGE SCALE GENOMIC DNA]</scope>
</reference>
<keyword evidence="2" id="KW-1185">Reference proteome</keyword>
<proteinExistence type="predicted"/>
<dbReference type="AlphaFoldDB" id="M7C7Y3"/>
<evidence type="ECO:0000313" key="1">
    <source>
        <dbReference type="EMBL" id="EMP36692.1"/>
    </source>
</evidence>
<gene>
    <name evidence="1" type="ORF">UY3_06087</name>
</gene>
<accession>M7C7Y3</accession>
<dbReference type="Proteomes" id="UP000031443">
    <property type="component" value="Unassembled WGS sequence"/>
</dbReference>
<dbReference type="EMBL" id="KB524249">
    <property type="protein sequence ID" value="EMP36692.1"/>
    <property type="molecule type" value="Genomic_DNA"/>
</dbReference>
<organism evidence="1 2">
    <name type="scientific">Chelonia mydas</name>
    <name type="common">Green sea-turtle</name>
    <name type="synonym">Chelonia agassizi</name>
    <dbReference type="NCBI Taxonomy" id="8469"/>
    <lineage>
        <taxon>Eukaryota</taxon>
        <taxon>Metazoa</taxon>
        <taxon>Chordata</taxon>
        <taxon>Craniata</taxon>
        <taxon>Vertebrata</taxon>
        <taxon>Euteleostomi</taxon>
        <taxon>Archelosauria</taxon>
        <taxon>Testudinata</taxon>
        <taxon>Testudines</taxon>
        <taxon>Cryptodira</taxon>
        <taxon>Durocryptodira</taxon>
        <taxon>Americhelydia</taxon>
        <taxon>Chelonioidea</taxon>
        <taxon>Cheloniidae</taxon>
        <taxon>Chelonia</taxon>
    </lineage>
</organism>